<reference evidence="1" key="1">
    <citation type="journal article" date="2022" name="Toxins">
        <title>Genomic Analysis of Sphingopyxis sp. USTB-05 for Biodegrading Cyanobacterial Hepatotoxins.</title>
        <authorList>
            <person name="Liu C."/>
            <person name="Xu Q."/>
            <person name="Zhao Z."/>
            <person name="Zhang H."/>
            <person name="Liu X."/>
            <person name="Yin C."/>
            <person name="Liu Y."/>
            <person name="Yan H."/>
        </authorList>
    </citation>
    <scope>NUCLEOTIDE SEQUENCE</scope>
    <source>
        <strain evidence="1">NBD5</strain>
    </source>
</reference>
<gene>
    <name evidence="1" type="ORF">LHA26_09820</name>
</gene>
<proteinExistence type="predicted"/>
<evidence type="ECO:0000313" key="1">
    <source>
        <dbReference type="EMBL" id="USI71633.1"/>
    </source>
</evidence>
<evidence type="ECO:0000313" key="2">
    <source>
        <dbReference type="Proteomes" id="UP001056937"/>
    </source>
</evidence>
<name>A0ABY4X3Y6_9SPHN</name>
<keyword evidence="2" id="KW-1185">Reference proteome</keyword>
<organism evidence="1 2">
    <name type="scientific">Sphingomonas morindae</name>
    <dbReference type="NCBI Taxonomy" id="1541170"/>
    <lineage>
        <taxon>Bacteria</taxon>
        <taxon>Pseudomonadati</taxon>
        <taxon>Pseudomonadota</taxon>
        <taxon>Alphaproteobacteria</taxon>
        <taxon>Sphingomonadales</taxon>
        <taxon>Sphingomonadaceae</taxon>
        <taxon>Sphingomonas</taxon>
    </lineage>
</organism>
<accession>A0ABY4X3Y6</accession>
<dbReference type="EMBL" id="CP084930">
    <property type="protein sequence ID" value="USI71633.1"/>
    <property type="molecule type" value="Genomic_DNA"/>
</dbReference>
<sequence length="128" mass="13950">MSAWDSYRPPERAAGPVSPEERAFIAYRAEQRRQTAAILAGKRRNGSVAKAVARTVLAEHATRERLAQPAERAKLFLQSRHYVVFAAPLAGGPAGHWKIGGRNGFATTAEMIALAERLGFTIEGNDHV</sequence>
<dbReference type="RefSeq" id="WP_252165446.1">
    <property type="nucleotide sequence ID" value="NZ_CP084930.1"/>
</dbReference>
<dbReference type="Proteomes" id="UP001056937">
    <property type="component" value="Chromosome 1"/>
</dbReference>
<protein>
    <submittedName>
        <fullName evidence="1">Uncharacterized protein</fullName>
    </submittedName>
</protein>